<comment type="caution">
    <text evidence="3">The sequence shown here is derived from an EMBL/GenBank/DDBJ whole genome shotgun (WGS) entry which is preliminary data.</text>
</comment>
<evidence type="ECO:0000313" key="4">
    <source>
        <dbReference type="Proteomes" id="UP000652761"/>
    </source>
</evidence>
<dbReference type="CDD" id="cd17058">
    <property type="entry name" value="Ubl_SNRNP25"/>
    <property type="match status" value="1"/>
</dbReference>
<protein>
    <recommendedName>
        <fullName evidence="2">SNRNP25 ubiquitin-like domain-containing protein</fullName>
    </recommendedName>
</protein>
<dbReference type="InterPro" id="IPR040610">
    <property type="entry name" value="SNRNP25_ubiquitin"/>
</dbReference>
<dbReference type="PANTHER" id="PTHR14942:SF9">
    <property type="entry name" value="OS02G0188500 PROTEIN"/>
    <property type="match status" value="1"/>
</dbReference>
<dbReference type="AlphaFoldDB" id="A0A843VYR7"/>
<keyword evidence="4" id="KW-1185">Reference proteome</keyword>
<feature type="domain" description="SNRNP25 ubiquitin-like" evidence="2">
    <location>
        <begin position="124"/>
        <end position="209"/>
    </location>
</feature>
<evidence type="ECO:0000313" key="3">
    <source>
        <dbReference type="EMBL" id="MQM04063.1"/>
    </source>
</evidence>
<organism evidence="3 4">
    <name type="scientific">Colocasia esculenta</name>
    <name type="common">Wild taro</name>
    <name type="synonym">Arum esculentum</name>
    <dbReference type="NCBI Taxonomy" id="4460"/>
    <lineage>
        <taxon>Eukaryota</taxon>
        <taxon>Viridiplantae</taxon>
        <taxon>Streptophyta</taxon>
        <taxon>Embryophyta</taxon>
        <taxon>Tracheophyta</taxon>
        <taxon>Spermatophyta</taxon>
        <taxon>Magnoliopsida</taxon>
        <taxon>Liliopsida</taxon>
        <taxon>Araceae</taxon>
        <taxon>Aroideae</taxon>
        <taxon>Colocasieae</taxon>
        <taxon>Colocasia</taxon>
    </lineage>
</organism>
<dbReference type="Proteomes" id="UP000652761">
    <property type="component" value="Unassembled WGS sequence"/>
</dbReference>
<sequence>MPSVAGREEAPRRLAPVEALNRQPPRRSTSSQEGRRTFSHRRSRSSSKFELSLVDVKEGGEDGRKQQQQQKQQQRQRREPHRSRDQYRLPACHPRVVDVGCRSVGVGIGRGRSFSYCRLPEYPLRLTIVKLDRSSFDVQVMKSASVLGLKLAVEEIFSRSPKGEGMISWSLVWSHFCLCYKDQKLADDKASLKAFGIKDGDKLHFIRYVTLNCKQRPRKQRQWTMELTGSEAHEGSELDEVESDDTKAADEGSNYIDRNSDDQKFGNLTPEFKPAHSLRGWRSYSGFWFSAKAMLGTTARFSRLKNHYPEAGKM</sequence>
<feature type="compositionally biased region" description="Basic and acidic residues" evidence="1">
    <location>
        <begin position="55"/>
        <end position="65"/>
    </location>
</feature>
<feature type="region of interest" description="Disordered" evidence="1">
    <location>
        <begin position="227"/>
        <end position="268"/>
    </location>
</feature>
<reference evidence="3" key="1">
    <citation type="submission" date="2017-07" db="EMBL/GenBank/DDBJ databases">
        <title>Taro Niue Genome Assembly and Annotation.</title>
        <authorList>
            <person name="Atibalentja N."/>
            <person name="Keating K."/>
            <person name="Fields C.J."/>
        </authorList>
    </citation>
    <scope>NUCLEOTIDE SEQUENCE</scope>
    <source>
        <strain evidence="3">Niue_2</strain>
        <tissue evidence="3">Leaf</tissue>
    </source>
</reference>
<dbReference type="InterPro" id="IPR039690">
    <property type="entry name" value="SNRNP25"/>
</dbReference>
<dbReference type="OrthoDB" id="72819at2759"/>
<dbReference type="GO" id="GO:0000398">
    <property type="term" value="P:mRNA splicing, via spliceosome"/>
    <property type="evidence" value="ECO:0007669"/>
    <property type="project" value="InterPro"/>
</dbReference>
<dbReference type="SUPFAM" id="SSF54236">
    <property type="entry name" value="Ubiquitin-like"/>
    <property type="match status" value="1"/>
</dbReference>
<gene>
    <name evidence="3" type="ORF">Taro_036858</name>
</gene>
<evidence type="ECO:0000256" key="1">
    <source>
        <dbReference type="SAM" id="MobiDB-lite"/>
    </source>
</evidence>
<dbReference type="InterPro" id="IPR029071">
    <property type="entry name" value="Ubiquitin-like_domsf"/>
</dbReference>
<accession>A0A843VYR7</accession>
<evidence type="ECO:0000259" key="2">
    <source>
        <dbReference type="Pfam" id="PF18036"/>
    </source>
</evidence>
<dbReference type="PANTHER" id="PTHR14942">
    <property type="entry name" value="U11/U12 SMALL NUCLEAR RIBONUCLEOPROTEIN 25 KDA PROTEIN"/>
    <property type="match status" value="1"/>
</dbReference>
<dbReference type="EMBL" id="NMUH01003148">
    <property type="protein sequence ID" value="MQM04063.1"/>
    <property type="molecule type" value="Genomic_DNA"/>
</dbReference>
<proteinExistence type="predicted"/>
<feature type="compositionally biased region" description="Basic and acidic residues" evidence="1">
    <location>
        <begin position="1"/>
        <end position="12"/>
    </location>
</feature>
<dbReference type="Pfam" id="PF18036">
    <property type="entry name" value="Ubiquitin_4"/>
    <property type="match status" value="1"/>
</dbReference>
<dbReference type="Gene3D" id="3.10.20.90">
    <property type="entry name" value="Phosphatidylinositol 3-kinase Catalytic Subunit, Chain A, domain 1"/>
    <property type="match status" value="1"/>
</dbReference>
<feature type="region of interest" description="Disordered" evidence="1">
    <location>
        <begin position="1"/>
        <end position="87"/>
    </location>
</feature>
<name>A0A843VYR7_COLES</name>